<evidence type="ECO:0000313" key="1">
    <source>
        <dbReference type="Proteomes" id="UP000887579"/>
    </source>
</evidence>
<name>A0AC34G4C0_9BILA</name>
<reference evidence="2" key="1">
    <citation type="submission" date="2022-11" db="UniProtKB">
        <authorList>
            <consortium name="WormBaseParasite"/>
        </authorList>
    </citation>
    <scope>IDENTIFICATION</scope>
</reference>
<protein>
    <submittedName>
        <fullName evidence="2">Uncharacterized protein</fullName>
    </submittedName>
</protein>
<accession>A0AC34G4C0</accession>
<dbReference type="WBParaSite" id="ES5_v2.g24615.t1">
    <property type="protein sequence ID" value="ES5_v2.g24615.t1"/>
    <property type="gene ID" value="ES5_v2.g24615"/>
</dbReference>
<sequence>MKEKDSAVNNSTLSLSIAAYGNAFESDSETDTPDNFSSNQIQKKEFHKNWKAVKQFFEPHSAMGQSTFEFPRQEENDRDSKPEVAHFKAKQKLLNPNASNSTQKRAANITLKLPTFTTAKNSQQKIDQLRNLRNVIASSIPVKDGTNSINQLQVTNKNEALKDDNVPKTSNFEKDQKTIAALRTGMDDYDKKLNEERKKFEKKLATSRTDLNTLRHQLTRSKKLNDKTTGELEAEIAKLKTKMENQEIDFNIEFEKWKNLSQKHHDTVGSMRIEILHGMAKLKVAGVANEKMGDVIEGVFGMAGLTPNRVPSASTA</sequence>
<dbReference type="Proteomes" id="UP000887579">
    <property type="component" value="Unplaced"/>
</dbReference>
<evidence type="ECO:0000313" key="2">
    <source>
        <dbReference type="WBParaSite" id="ES5_v2.g24615.t1"/>
    </source>
</evidence>
<proteinExistence type="predicted"/>
<organism evidence="1 2">
    <name type="scientific">Panagrolaimus sp. ES5</name>
    <dbReference type="NCBI Taxonomy" id="591445"/>
    <lineage>
        <taxon>Eukaryota</taxon>
        <taxon>Metazoa</taxon>
        <taxon>Ecdysozoa</taxon>
        <taxon>Nematoda</taxon>
        <taxon>Chromadorea</taxon>
        <taxon>Rhabditida</taxon>
        <taxon>Tylenchina</taxon>
        <taxon>Panagrolaimomorpha</taxon>
        <taxon>Panagrolaimoidea</taxon>
        <taxon>Panagrolaimidae</taxon>
        <taxon>Panagrolaimus</taxon>
    </lineage>
</organism>